<organism evidence="1 2">
    <name type="scientific">Zhihengliuella halotolerans</name>
    <dbReference type="NCBI Taxonomy" id="370736"/>
    <lineage>
        <taxon>Bacteria</taxon>
        <taxon>Bacillati</taxon>
        <taxon>Actinomycetota</taxon>
        <taxon>Actinomycetes</taxon>
        <taxon>Micrococcales</taxon>
        <taxon>Micrococcaceae</taxon>
        <taxon>Zhihengliuella</taxon>
    </lineage>
</organism>
<dbReference type="RefSeq" id="WP_165391987.1">
    <property type="nucleotide sequence ID" value="NZ_SHLA01000001.1"/>
</dbReference>
<reference evidence="1 2" key="1">
    <citation type="submission" date="2019-02" db="EMBL/GenBank/DDBJ databases">
        <title>Sequencing the genomes of 1000 actinobacteria strains.</title>
        <authorList>
            <person name="Klenk H.-P."/>
        </authorList>
    </citation>
    <scope>NUCLEOTIDE SEQUENCE [LARGE SCALE GENOMIC DNA]</scope>
    <source>
        <strain evidence="1 2">DSM 17364</strain>
    </source>
</reference>
<dbReference type="Proteomes" id="UP000292685">
    <property type="component" value="Unassembled WGS sequence"/>
</dbReference>
<evidence type="ECO:0000313" key="1">
    <source>
        <dbReference type="EMBL" id="RZU63643.1"/>
    </source>
</evidence>
<protein>
    <submittedName>
        <fullName evidence="1">Uncharacterized protein</fullName>
    </submittedName>
</protein>
<accession>A0A4Q8AIJ1</accession>
<proteinExistence type="predicted"/>
<comment type="caution">
    <text evidence="1">The sequence shown here is derived from an EMBL/GenBank/DDBJ whole genome shotgun (WGS) entry which is preliminary data.</text>
</comment>
<sequence>MAPSPCGAGGALLAAVLVLSAGSVLDRTERTVAETPLEQAQTLTLGE</sequence>
<dbReference type="EMBL" id="SHLA01000001">
    <property type="protein sequence ID" value="RZU63643.1"/>
    <property type="molecule type" value="Genomic_DNA"/>
</dbReference>
<gene>
    <name evidence="1" type="ORF">EV380_3267</name>
</gene>
<name>A0A4Q8AIJ1_9MICC</name>
<keyword evidence="2" id="KW-1185">Reference proteome</keyword>
<evidence type="ECO:0000313" key="2">
    <source>
        <dbReference type="Proteomes" id="UP000292685"/>
    </source>
</evidence>
<dbReference type="AlphaFoldDB" id="A0A4Q8AIJ1"/>